<reference evidence="2" key="1">
    <citation type="journal article" date="2019" name="Int. J. Syst. Evol. Microbiol.">
        <title>The Global Catalogue of Microorganisms (GCM) 10K type strain sequencing project: providing services to taxonomists for standard genome sequencing and annotation.</title>
        <authorList>
            <consortium name="The Broad Institute Genomics Platform"/>
            <consortium name="The Broad Institute Genome Sequencing Center for Infectious Disease"/>
            <person name="Wu L."/>
            <person name="Ma J."/>
        </authorList>
    </citation>
    <scope>NUCLEOTIDE SEQUENCE [LARGE SCALE GENOMIC DNA]</scope>
    <source>
        <strain evidence="2">CECT 8288</strain>
    </source>
</reference>
<dbReference type="RefSeq" id="WP_377362446.1">
    <property type="nucleotide sequence ID" value="NZ_JBHRYN010000007.1"/>
</dbReference>
<dbReference type="InterPro" id="IPR017647">
    <property type="entry name" value="Dnd_assoc_3"/>
</dbReference>
<keyword evidence="2" id="KW-1185">Reference proteome</keyword>
<comment type="caution">
    <text evidence="1">The sequence shown here is derived from an EMBL/GenBank/DDBJ whole genome shotgun (WGS) entry which is preliminary data.</text>
</comment>
<evidence type="ECO:0000313" key="2">
    <source>
        <dbReference type="Proteomes" id="UP001595710"/>
    </source>
</evidence>
<protein>
    <submittedName>
        <fullName evidence="1">DNA phosphorothioation-dependent restriction protein DptF</fullName>
    </submittedName>
</protein>
<dbReference type="NCBIfam" id="TIGR03238">
    <property type="entry name" value="dnd_assoc_3"/>
    <property type="match status" value="1"/>
</dbReference>
<evidence type="ECO:0000313" key="1">
    <source>
        <dbReference type="EMBL" id="MFC3701095.1"/>
    </source>
</evidence>
<gene>
    <name evidence="1" type="primary">dptF</name>
    <name evidence="1" type="ORF">ACFOND_05510</name>
</gene>
<sequence length="546" mass="62511">MNLEQALSILSKASPLAVTTSGEIENPELKKLKDYLYVKTDIEADFKATLDELDSGQIVFLCGSSGDGKSEILTRYEGNYKNRVDFHLDATHSFEPNQTAIEALNDRFRQQVTTRRPLVVGINIGMMANYEREGDDEFHEIKSAIRKFLKSPNKNNPPFGNGRFYFLNFEAYSKFEFEEARVSAPHMQALIGRVVADDQNNAFRSFFNKALGEVDKKNADNVTKKLVSNYLILREKGVQKTIIELLLNARIREDQFITTRMLLDFIHQLIAGGGHIWNNLFSESENELTCAISTFDPSVKRTKKVDTFILNLSLKLPNPEYEEFRDEVHKKYQIDNRGKVNPSSIIRQVFLFKNANISSTFTKNLCVDFQDESEFVYRQAWNLHNSDALEPEERKKLKIFYENVIFRSINLYANRNAPDLPSGEVYLSTNGSYKIAAETKFKPNFNEITEYQPSDIHSFNLLFTVNKKPVEEIPMNVNLLSVMMQINNGLKPNKFDKNSVVVIDELVSKISTQLSSADELHIYGTDNQRIKVSYSEEDQEIEVGGL</sequence>
<proteinExistence type="predicted"/>
<accession>A0ABV7WSZ9</accession>
<name>A0ABV7WSZ9_9GAMM</name>
<organism evidence="1 2">
    <name type="scientific">Reinekea marina</name>
    <dbReference type="NCBI Taxonomy" id="1310421"/>
    <lineage>
        <taxon>Bacteria</taxon>
        <taxon>Pseudomonadati</taxon>
        <taxon>Pseudomonadota</taxon>
        <taxon>Gammaproteobacteria</taxon>
        <taxon>Oceanospirillales</taxon>
        <taxon>Saccharospirillaceae</taxon>
        <taxon>Reinekea</taxon>
    </lineage>
</organism>
<dbReference type="Proteomes" id="UP001595710">
    <property type="component" value="Unassembled WGS sequence"/>
</dbReference>
<dbReference type="EMBL" id="JBHRYN010000007">
    <property type="protein sequence ID" value="MFC3701095.1"/>
    <property type="molecule type" value="Genomic_DNA"/>
</dbReference>